<keyword evidence="4" id="KW-1185">Reference proteome</keyword>
<dbReference type="AlphaFoldDB" id="A0A6S6XY72"/>
<protein>
    <recommendedName>
        <fullName evidence="5">Type IV conjugative transfer system protein TraV</fullName>
    </recommendedName>
</protein>
<evidence type="ECO:0000256" key="1">
    <source>
        <dbReference type="SAM" id="MobiDB-lite"/>
    </source>
</evidence>
<dbReference type="InterPro" id="IPR014118">
    <property type="entry name" value="T4SS_TraV"/>
</dbReference>
<dbReference type="KEGG" id="doe:DENOEST_1924"/>
<name>A0A6S6XY72_9PROT</name>
<feature type="signal peptide" evidence="2">
    <location>
        <begin position="1"/>
        <end position="19"/>
    </location>
</feature>
<feature type="chain" id="PRO_5043456320" description="Type IV conjugative transfer system protein TraV" evidence="2">
    <location>
        <begin position="20"/>
        <end position="187"/>
    </location>
</feature>
<organism evidence="3 4">
    <name type="scientific">Denitratisoma oestradiolicum</name>
    <dbReference type="NCBI Taxonomy" id="311182"/>
    <lineage>
        <taxon>Bacteria</taxon>
        <taxon>Pseudomonadati</taxon>
        <taxon>Pseudomonadota</taxon>
        <taxon>Betaproteobacteria</taxon>
        <taxon>Nitrosomonadales</taxon>
        <taxon>Sterolibacteriaceae</taxon>
        <taxon>Denitratisoma</taxon>
    </lineage>
</organism>
<feature type="region of interest" description="Disordered" evidence="1">
    <location>
        <begin position="62"/>
        <end position="88"/>
    </location>
</feature>
<feature type="compositionally biased region" description="Polar residues" evidence="1">
    <location>
        <begin position="176"/>
        <end position="187"/>
    </location>
</feature>
<dbReference type="Pfam" id="PF09676">
    <property type="entry name" value="TraV"/>
    <property type="match status" value="1"/>
</dbReference>
<feature type="region of interest" description="Disordered" evidence="1">
    <location>
        <begin position="146"/>
        <end position="187"/>
    </location>
</feature>
<evidence type="ECO:0008006" key="5">
    <source>
        <dbReference type="Google" id="ProtNLM"/>
    </source>
</evidence>
<dbReference type="EMBL" id="LR778301">
    <property type="protein sequence ID" value="CAB1369089.1"/>
    <property type="molecule type" value="Genomic_DNA"/>
</dbReference>
<accession>A0A6S6XY72</accession>
<evidence type="ECO:0000256" key="2">
    <source>
        <dbReference type="SAM" id="SignalP"/>
    </source>
</evidence>
<proteinExistence type="predicted"/>
<dbReference type="Proteomes" id="UP000515733">
    <property type="component" value="Chromosome"/>
</dbReference>
<dbReference type="OrthoDB" id="5298305at2"/>
<keyword evidence="2" id="KW-0732">Signal</keyword>
<evidence type="ECO:0000313" key="4">
    <source>
        <dbReference type="Proteomes" id="UP000515733"/>
    </source>
</evidence>
<dbReference type="PROSITE" id="PS51257">
    <property type="entry name" value="PROKAR_LIPOPROTEIN"/>
    <property type="match status" value="1"/>
</dbReference>
<sequence length="187" mass="20051">MRISAWIVIPLLLSLAGCAGTMTGLDGPGKFACKAPDGISCASLSGVYANAVQNNLPGQQPTVEAAKRKPAAPSITQQAPSSGEPIRSAQKVRRVWLAPWEDDEEVLHDQSYFYLVVDPGRWQVEHSQRKASEAYRPVMPPKVFAPAVPNAGERPTLRMERSNPSSPANAMFPQQGRENAATSGEGG</sequence>
<dbReference type="RefSeq" id="WP_145769093.1">
    <property type="nucleotide sequence ID" value="NZ_LR778301.1"/>
</dbReference>
<gene>
    <name evidence="3" type="ORF">DENOEST_1924</name>
</gene>
<reference evidence="3 4" key="1">
    <citation type="submission" date="2020-03" db="EMBL/GenBank/DDBJ databases">
        <authorList>
            <consortium name="Genoscope - CEA"/>
            <person name="William W."/>
        </authorList>
    </citation>
    <scope>NUCLEOTIDE SEQUENCE [LARGE SCALE GENOMIC DNA]</scope>
    <source>
        <strain evidence="4">DSM 16959</strain>
    </source>
</reference>
<evidence type="ECO:0000313" key="3">
    <source>
        <dbReference type="EMBL" id="CAB1369089.1"/>
    </source>
</evidence>